<dbReference type="SMART" id="SM00220">
    <property type="entry name" value="S_TKc"/>
    <property type="match status" value="1"/>
</dbReference>
<dbReference type="GO" id="GO:0004674">
    <property type="term" value="F:protein serine/threonine kinase activity"/>
    <property type="evidence" value="ECO:0000318"/>
    <property type="project" value="GO_Central"/>
</dbReference>
<dbReference type="HOGENOM" id="CLU_000288_63_0_1"/>
<feature type="binding site" evidence="6">
    <location>
        <position position="99"/>
    </location>
    <ligand>
        <name>ATP</name>
        <dbReference type="ChEBI" id="CHEBI:30616"/>
    </ligand>
</feature>
<evidence type="ECO:0000256" key="6">
    <source>
        <dbReference type="PROSITE-ProRule" id="PRU10141"/>
    </source>
</evidence>
<dbReference type="STRING" id="45351.A7SL08"/>
<dbReference type="FunFam" id="1.10.510.10:FF:000026">
    <property type="entry name" value="Calcium/calmodulin-dependent protein kinase type 1"/>
    <property type="match status" value="1"/>
</dbReference>
<accession>A7SL08</accession>
<feature type="domain" description="Protein kinase" evidence="9">
    <location>
        <begin position="70"/>
        <end position="325"/>
    </location>
</feature>
<dbReference type="GO" id="GO:0005524">
    <property type="term" value="F:ATP binding"/>
    <property type="evidence" value="ECO:0007669"/>
    <property type="project" value="UniProtKB-UniRule"/>
</dbReference>
<dbReference type="Gene3D" id="1.10.510.10">
    <property type="entry name" value="Transferase(Phosphotransferase) domain 1"/>
    <property type="match status" value="1"/>
</dbReference>
<dbReference type="PROSITE" id="PS50011">
    <property type="entry name" value="PROTEIN_KINASE_DOM"/>
    <property type="match status" value="1"/>
</dbReference>
<dbReference type="Proteomes" id="UP000001593">
    <property type="component" value="Unassembled WGS sequence"/>
</dbReference>
<keyword evidence="3 6" id="KW-0547">Nucleotide-binding</keyword>
<reference evidence="10 11" key="1">
    <citation type="journal article" date="2007" name="Science">
        <title>Sea anemone genome reveals ancestral eumetazoan gene repertoire and genomic organization.</title>
        <authorList>
            <person name="Putnam N.H."/>
            <person name="Srivastava M."/>
            <person name="Hellsten U."/>
            <person name="Dirks B."/>
            <person name="Chapman J."/>
            <person name="Salamov A."/>
            <person name="Terry A."/>
            <person name="Shapiro H."/>
            <person name="Lindquist E."/>
            <person name="Kapitonov V.V."/>
            <person name="Jurka J."/>
            <person name="Genikhovich G."/>
            <person name="Grigoriev I.V."/>
            <person name="Lucas S.M."/>
            <person name="Steele R.E."/>
            <person name="Finnerty J.R."/>
            <person name="Technau U."/>
            <person name="Martindale M.Q."/>
            <person name="Rokhsar D.S."/>
        </authorList>
    </citation>
    <scope>NUCLEOTIDE SEQUENCE [LARGE SCALE GENOMIC DNA]</scope>
    <source>
        <strain evidence="11">CH2 X CH6</strain>
    </source>
</reference>
<dbReference type="InterPro" id="IPR008271">
    <property type="entry name" value="Ser/Thr_kinase_AS"/>
</dbReference>
<dbReference type="InterPro" id="IPR017441">
    <property type="entry name" value="Protein_kinase_ATP_BS"/>
</dbReference>
<keyword evidence="1 7" id="KW-0723">Serine/threonine-protein kinase</keyword>
<organism evidence="10 11">
    <name type="scientific">Nematostella vectensis</name>
    <name type="common">Starlet sea anemone</name>
    <dbReference type="NCBI Taxonomy" id="45351"/>
    <lineage>
        <taxon>Eukaryota</taxon>
        <taxon>Metazoa</taxon>
        <taxon>Cnidaria</taxon>
        <taxon>Anthozoa</taxon>
        <taxon>Hexacorallia</taxon>
        <taxon>Actiniaria</taxon>
        <taxon>Edwardsiidae</taxon>
        <taxon>Nematostella</taxon>
    </lineage>
</organism>
<dbReference type="PhylomeDB" id="A7SL08"/>
<dbReference type="OMA" id="SYAGEHW"/>
<feature type="region of interest" description="Disordered" evidence="8">
    <location>
        <begin position="1"/>
        <end position="52"/>
    </location>
</feature>
<evidence type="ECO:0000256" key="1">
    <source>
        <dbReference type="ARBA" id="ARBA00022527"/>
    </source>
</evidence>
<proteinExistence type="inferred from homology"/>
<dbReference type="InterPro" id="IPR000719">
    <property type="entry name" value="Prot_kinase_dom"/>
</dbReference>
<dbReference type="eggNOG" id="KOG0032">
    <property type="taxonomic scope" value="Eukaryota"/>
</dbReference>
<evidence type="ECO:0000313" key="11">
    <source>
        <dbReference type="Proteomes" id="UP000001593"/>
    </source>
</evidence>
<keyword evidence="5 6" id="KW-0067">ATP-binding</keyword>
<keyword evidence="2" id="KW-0808">Transferase</keyword>
<evidence type="ECO:0000259" key="9">
    <source>
        <dbReference type="PROSITE" id="PS50011"/>
    </source>
</evidence>
<evidence type="ECO:0000256" key="2">
    <source>
        <dbReference type="ARBA" id="ARBA00022679"/>
    </source>
</evidence>
<evidence type="ECO:0000256" key="5">
    <source>
        <dbReference type="ARBA" id="ARBA00022840"/>
    </source>
</evidence>
<dbReference type="AlphaFoldDB" id="A7SL08"/>
<dbReference type="Pfam" id="PF00069">
    <property type="entry name" value="Pkinase"/>
    <property type="match status" value="1"/>
</dbReference>
<dbReference type="EMBL" id="DS469693">
    <property type="protein sequence ID" value="EDO35611.1"/>
    <property type="molecule type" value="Genomic_DNA"/>
</dbReference>
<evidence type="ECO:0000313" key="10">
    <source>
        <dbReference type="EMBL" id="EDO35611.1"/>
    </source>
</evidence>
<evidence type="ECO:0000256" key="7">
    <source>
        <dbReference type="RuleBase" id="RU000304"/>
    </source>
</evidence>
<dbReference type="InParanoid" id="A7SL08"/>
<comment type="similarity">
    <text evidence="7">Belongs to the protein kinase superfamily.</text>
</comment>
<evidence type="ECO:0000256" key="8">
    <source>
        <dbReference type="SAM" id="MobiDB-lite"/>
    </source>
</evidence>
<dbReference type="InterPro" id="IPR011009">
    <property type="entry name" value="Kinase-like_dom_sf"/>
</dbReference>
<sequence length="377" mass="42941">MGCGSSKKLLQESPSERVVTTTLLAEGSPSREAGTRSSGDKPYAKRKLSGQKTKGEKYKARFDIRVTKEYEIKALIGRGSFSRVVRVEHYQTKQPYAIKMMEIEQGKDEFQSELAVLRRVKHEFVVRLYEVFECRNRVYLVMELATGGVLLDRILSKGFFTERDATRVIYMVLEGVRYLHSLGITHRDLKPENLLYYHPGNDSKIMITDFGLSNLRKHPDDRTMETTCGTPGYMAPEVLLSKPYTNSVDIWSIGVITFNVLSGQMPFADDHRSRLYKKILRGKFSFSGEPWDDVTDMAKDFINKLIVYEPEMRLTAEQGIKHPWIASSAATSSLKNLHKSISQNLLKSRGNSAKSNRSQKSNRSIRIANIDGRLRIN</sequence>
<dbReference type="GO" id="GO:0005737">
    <property type="term" value="C:cytoplasm"/>
    <property type="evidence" value="ECO:0000318"/>
    <property type="project" value="GO_Central"/>
</dbReference>
<keyword evidence="11" id="KW-1185">Reference proteome</keyword>
<evidence type="ECO:0000256" key="4">
    <source>
        <dbReference type="ARBA" id="ARBA00022777"/>
    </source>
</evidence>
<dbReference type="SUPFAM" id="SSF56112">
    <property type="entry name" value="Protein kinase-like (PK-like)"/>
    <property type="match status" value="1"/>
</dbReference>
<dbReference type="PROSITE" id="PS00108">
    <property type="entry name" value="PROTEIN_KINASE_ST"/>
    <property type="match status" value="1"/>
</dbReference>
<dbReference type="PROSITE" id="PS00107">
    <property type="entry name" value="PROTEIN_KINASE_ATP"/>
    <property type="match status" value="1"/>
</dbReference>
<dbReference type="PANTHER" id="PTHR24347">
    <property type="entry name" value="SERINE/THREONINE-PROTEIN KINASE"/>
    <property type="match status" value="1"/>
</dbReference>
<gene>
    <name evidence="10" type="ORF">NEMVEDRAFT_v1g230438</name>
</gene>
<evidence type="ECO:0000256" key="3">
    <source>
        <dbReference type="ARBA" id="ARBA00022741"/>
    </source>
</evidence>
<name>A7SL08_NEMVE</name>
<protein>
    <recommendedName>
        <fullName evidence="9">Protein kinase domain-containing protein</fullName>
    </recommendedName>
</protein>
<keyword evidence="4" id="KW-0418">Kinase</keyword>